<reference evidence="2" key="1">
    <citation type="submission" date="2020-05" db="EMBL/GenBank/DDBJ databases">
        <authorList>
            <person name="Chiriac C."/>
            <person name="Salcher M."/>
            <person name="Ghai R."/>
            <person name="Kavagutti S V."/>
        </authorList>
    </citation>
    <scope>NUCLEOTIDE SEQUENCE</scope>
</reference>
<dbReference type="EMBL" id="CAEZZE010000002">
    <property type="protein sequence ID" value="CAB4741678.1"/>
    <property type="molecule type" value="Genomic_DNA"/>
</dbReference>
<proteinExistence type="predicted"/>
<protein>
    <submittedName>
        <fullName evidence="2">Unannotated protein</fullName>
    </submittedName>
</protein>
<evidence type="ECO:0000259" key="1">
    <source>
        <dbReference type="SMART" id="SM00479"/>
    </source>
</evidence>
<sequence length="236" mass="26061">MSEQSSRVKGVVNEELSKPWQSTLQDFGRTLQDTTFVVIDLETTGGAPHLGAAITEIGAIKSRGGQLLGEFRTFVDPGHLVPAYITELTGITDEMLFQSPKIALLLPQLFEFLGAPEETVLVAQNAPFDLSFLTFATRESGLTWPAYPVLDTAIIARKVLTRDEVPNCKLSTLAEFFGTKTTPNHRALDDARATLDVFHGLLERLGSLDIHTLEELLNFSKRTKRPKSPELKQPID</sequence>
<dbReference type="PANTHER" id="PTHR30231:SF41">
    <property type="entry name" value="DNA POLYMERASE III SUBUNIT EPSILON"/>
    <property type="match status" value="1"/>
</dbReference>
<gene>
    <name evidence="2" type="ORF">UFOPK2827_00034</name>
</gene>
<feature type="domain" description="Exonuclease" evidence="1">
    <location>
        <begin position="35"/>
        <end position="207"/>
    </location>
</feature>
<dbReference type="PANTHER" id="PTHR30231">
    <property type="entry name" value="DNA POLYMERASE III SUBUNIT EPSILON"/>
    <property type="match status" value="1"/>
</dbReference>
<dbReference type="GO" id="GO:0003887">
    <property type="term" value="F:DNA-directed DNA polymerase activity"/>
    <property type="evidence" value="ECO:0007669"/>
    <property type="project" value="InterPro"/>
</dbReference>
<dbReference type="GO" id="GO:0003677">
    <property type="term" value="F:DNA binding"/>
    <property type="evidence" value="ECO:0007669"/>
    <property type="project" value="InterPro"/>
</dbReference>
<dbReference type="InterPro" id="IPR013520">
    <property type="entry name" value="Ribonucl_H"/>
</dbReference>
<dbReference type="AlphaFoldDB" id="A0A6J6T403"/>
<dbReference type="InterPro" id="IPR012337">
    <property type="entry name" value="RNaseH-like_sf"/>
</dbReference>
<dbReference type="GO" id="GO:0005829">
    <property type="term" value="C:cytosol"/>
    <property type="evidence" value="ECO:0007669"/>
    <property type="project" value="TreeGrafter"/>
</dbReference>
<dbReference type="SMART" id="SM00479">
    <property type="entry name" value="EXOIII"/>
    <property type="match status" value="1"/>
</dbReference>
<dbReference type="GO" id="GO:0008408">
    <property type="term" value="F:3'-5' exonuclease activity"/>
    <property type="evidence" value="ECO:0007669"/>
    <property type="project" value="TreeGrafter"/>
</dbReference>
<evidence type="ECO:0000313" key="2">
    <source>
        <dbReference type="EMBL" id="CAB4741678.1"/>
    </source>
</evidence>
<organism evidence="2">
    <name type="scientific">freshwater metagenome</name>
    <dbReference type="NCBI Taxonomy" id="449393"/>
    <lineage>
        <taxon>unclassified sequences</taxon>
        <taxon>metagenomes</taxon>
        <taxon>ecological metagenomes</taxon>
    </lineage>
</organism>
<dbReference type="CDD" id="cd06127">
    <property type="entry name" value="DEDDh"/>
    <property type="match status" value="1"/>
</dbReference>
<dbReference type="Pfam" id="PF00929">
    <property type="entry name" value="RNase_T"/>
    <property type="match status" value="1"/>
</dbReference>
<accession>A0A6J6T403</accession>
<name>A0A6J6T403_9ZZZZ</name>
<dbReference type="Gene3D" id="3.30.420.10">
    <property type="entry name" value="Ribonuclease H-like superfamily/Ribonuclease H"/>
    <property type="match status" value="1"/>
</dbReference>
<dbReference type="FunFam" id="3.30.420.10:FF:000045">
    <property type="entry name" value="3'-5' exonuclease DinG"/>
    <property type="match status" value="1"/>
</dbReference>
<dbReference type="NCBIfam" id="TIGR00573">
    <property type="entry name" value="dnaq"/>
    <property type="match status" value="1"/>
</dbReference>
<dbReference type="SUPFAM" id="SSF53098">
    <property type="entry name" value="Ribonuclease H-like"/>
    <property type="match status" value="1"/>
</dbReference>
<dbReference type="InterPro" id="IPR036397">
    <property type="entry name" value="RNaseH_sf"/>
</dbReference>
<dbReference type="InterPro" id="IPR006054">
    <property type="entry name" value="DnaQ"/>
</dbReference>
<dbReference type="GO" id="GO:0045004">
    <property type="term" value="P:DNA replication proofreading"/>
    <property type="evidence" value="ECO:0007669"/>
    <property type="project" value="TreeGrafter"/>
</dbReference>